<evidence type="ECO:0000313" key="1">
    <source>
        <dbReference type="EMBL" id="RVU38397.1"/>
    </source>
</evidence>
<dbReference type="RefSeq" id="WP_127763769.1">
    <property type="nucleotide sequence ID" value="NZ_SADE01000001.1"/>
</dbReference>
<dbReference type="EMBL" id="SADE01000001">
    <property type="protein sequence ID" value="RVU38397.1"/>
    <property type="molecule type" value="Genomic_DNA"/>
</dbReference>
<sequence length="79" mass="8580">MADENELAALLARFRSDLAAICGDDLADSLLKAGQSGGVPNLDMQLAINDGLEMMDEAQRSEILRLLDDFLSQAKSLRK</sequence>
<comment type="caution">
    <text evidence="1">The sequence shown here is derived from an EMBL/GenBank/DDBJ whole genome shotgun (WGS) entry which is preliminary data.</text>
</comment>
<evidence type="ECO:0000313" key="2">
    <source>
        <dbReference type="Proteomes" id="UP000287447"/>
    </source>
</evidence>
<name>A0A3S2VPA2_9PROT</name>
<keyword evidence="2" id="KW-1185">Reference proteome</keyword>
<proteinExistence type="predicted"/>
<dbReference type="Proteomes" id="UP000287447">
    <property type="component" value="Unassembled WGS sequence"/>
</dbReference>
<gene>
    <name evidence="1" type="ORF">EOI86_03685</name>
</gene>
<dbReference type="AlphaFoldDB" id="A0A3S2VPA2"/>
<organism evidence="1 2">
    <name type="scientific">Hwanghaeella grinnelliae</name>
    <dbReference type="NCBI Taxonomy" id="2500179"/>
    <lineage>
        <taxon>Bacteria</taxon>
        <taxon>Pseudomonadati</taxon>
        <taxon>Pseudomonadota</taxon>
        <taxon>Alphaproteobacteria</taxon>
        <taxon>Rhodospirillales</taxon>
        <taxon>Rhodospirillaceae</taxon>
        <taxon>Hwanghaeella</taxon>
    </lineage>
</organism>
<reference evidence="2" key="1">
    <citation type="submission" date="2019-01" db="EMBL/GenBank/DDBJ databases">
        <title>Gri0909 isolated from a small marine red alga.</title>
        <authorList>
            <person name="Kim J."/>
            <person name="Jeong S.E."/>
            <person name="Jeon C.O."/>
        </authorList>
    </citation>
    <scope>NUCLEOTIDE SEQUENCE [LARGE SCALE GENOMIC DNA]</scope>
    <source>
        <strain evidence="2">Gri0909</strain>
    </source>
</reference>
<accession>A0A3S2VPA2</accession>
<protein>
    <submittedName>
        <fullName evidence="1">Uncharacterized protein</fullName>
    </submittedName>
</protein>